<dbReference type="OrthoDB" id="2018467at2759"/>
<evidence type="ECO:0000313" key="3">
    <source>
        <dbReference type="Proteomes" id="UP000188268"/>
    </source>
</evidence>
<proteinExistence type="predicted"/>
<name>A0A1R3HZ88_COCAP</name>
<dbReference type="STRING" id="210143.A0A1R3HZ88"/>
<dbReference type="OMA" id="TSFTHEG"/>
<dbReference type="EMBL" id="AWWV01010993">
    <property type="protein sequence ID" value="OMO75667.1"/>
    <property type="molecule type" value="Genomic_DNA"/>
</dbReference>
<dbReference type="PANTHER" id="PTHR36766:SF45">
    <property type="entry name" value="NB-ARC DOMAIN-CONTAINING PROTEIN"/>
    <property type="match status" value="1"/>
</dbReference>
<sequence length="124" mass="14006">MAWKLAELHSLSHFKIEGGCQNLVSFPEEGLLPTNLNSLRISRLLNLKYLEGGALQKLSSLKTLEINGCNELNSLPEHELPFSLSSLTIRNCSLLNPKLQERRGREWIKISRIPSTHLDDEVSD</sequence>
<dbReference type="GO" id="GO:0006952">
    <property type="term" value="P:defense response"/>
    <property type="evidence" value="ECO:0007669"/>
    <property type="project" value="UniProtKB-KW"/>
</dbReference>
<keyword evidence="3" id="KW-1185">Reference proteome</keyword>
<dbReference type="SUPFAM" id="SSF52058">
    <property type="entry name" value="L domain-like"/>
    <property type="match status" value="1"/>
</dbReference>
<keyword evidence="1" id="KW-0611">Plant defense</keyword>
<dbReference type="Gene3D" id="3.80.10.10">
    <property type="entry name" value="Ribonuclease Inhibitor"/>
    <property type="match status" value="1"/>
</dbReference>
<evidence type="ECO:0000256" key="1">
    <source>
        <dbReference type="ARBA" id="ARBA00022821"/>
    </source>
</evidence>
<organism evidence="2 3">
    <name type="scientific">Corchorus capsularis</name>
    <name type="common">Jute</name>
    <dbReference type="NCBI Taxonomy" id="210143"/>
    <lineage>
        <taxon>Eukaryota</taxon>
        <taxon>Viridiplantae</taxon>
        <taxon>Streptophyta</taxon>
        <taxon>Embryophyta</taxon>
        <taxon>Tracheophyta</taxon>
        <taxon>Spermatophyta</taxon>
        <taxon>Magnoliopsida</taxon>
        <taxon>eudicotyledons</taxon>
        <taxon>Gunneridae</taxon>
        <taxon>Pentapetalae</taxon>
        <taxon>rosids</taxon>
        <taxon>malvids</taxon>
        <taxon>Malvales</taxon>
        <taxon>Malvaceae</taxon>
        <taxon>Grewioideae</taxon>
        <taxon>Apeibeae</taxon>
        <taxon>Corchorus</taxon>
    </lineage>
</organism>
<dbReference type="Proteomes" id="UP000188268">
    <property type="component" value="Unassembled WGS sequence"/>
</dbReference>
<reference evidence="2 3" key="1">
    <citation type="submission" date="2013-09" db="EMBL/GenBank/DDBJ databases">
        <title>Corchorus capsularis genome sequencing.</title>
        <authorList>
            <person name="Alam M."/>
            <person name="Haque M.S."/>
            <person name="Islam M.S."/>
            <person name="Emdad E.M."/>
            <person name="Islam M.M."/>
            <person name="Ahmed B."/>
            <person name="Halim A."/>
            <person name="Hossen Q.M.M."/>
            <person name="Hossain M.Z."/>
            <person name="Ahmed R."/>
            <person name="Khan M.M."/>
            <person name="Islam R."/>
            <person name="Rashid M.M."/>
            <person name="Khan S.A."/>
            <person name="Rahman M.S."/>
            <person name="Alam M."/>
        </authorList>
    </citation>
    <scope>NUCLEOTIDE SEQUENCE [LARGE SCALE GENOMIC DNA]</scope>
    <source>
        <strain evidence="3">cv. CVL-1</strain>
        <tissue evidence="2">Whole seedling</tissue>
    </source>
</reference>
<comment type="caution">
    <text evidence="2">The sequence shown here is derived from an EMBL/GenBank/DDBJ whole genome shotgun (WGS) entry which is preliminary data.</text>
</comment>
<accession>A0A1R3HZ88</accession>
<evidence type="ECO:0000313" key="2">
    <source>
        <dbReference type="EMBL" id="OMO75667.1"/>
    </source>
</evidence>
<gene>
    <name evidence="2" type="ORF">CCACVL1_16090</name>
</gene>
<dbReference type="PANTHER" id="PTHR36766">
    <property type="entry name" value="PLANT BROAD-SPECTRUM MILDEW RESISTANCE PROTEIN RPW8"/>
    <property type="match status" value="1"/>
</dbReference>
<dbReference type="AlphaFoldDB" id="A0A1R3HZ88"/>
<protein>
    <submittedName>
        <fullName evidence="2">Putative leucine-rich repeat-containing protein</fullName>
    </submittedName>
</protein>
<dbReference type="Gramene" id="OMO75667">
    <property type="protein sequence ID" value="OMO75667"/>
    <property type="gene ID" value="CCACVL1_16090"/>
</dbReference>
<dbReference type="InterPro" id="IPR032675">
    <property type="entry name" value="LRR_dom_sf"/>
</dbReference>